<dbReference type="EMBL" id="CM026422">
    <property type="protein sequence ID" value="KAG0587778.1"/>
    <property type="molecule type" value="Genomic_DNA"/>
</dbReference>
<dbReference type="AlphaFoldDB" id="A0A8T0IYF0"/>
<evidence type="ECO:0000313" key="1">
    <source>
        <dbReference type="EMBL" id="KAG0587778.1"/>
    </source>
</evidence>
<evidence type="ECO:0000313" key="2">
    <source>
        <dbReference type="Proteomes" id="UP000822688"/>
    </source>
</evidence>
<keyword evidence="2" id="KW-1185">Reference proteome</keyword>
<proteinExistence type="predicted"/>
<dbReference type="Proteomes" id="UP000822688">
    <property type="component" value="Chromosome 2"/>
</dbReference>
<gene>
    <name evidence="1" type="ORF">KC19_2G190700</name>
</gene>
<comment type="caution">
    <text evidence="1">The sequence shown here is derived from an EMBL/GenBank/DDBJ whole genome shotgun (WGS) entry which is preliminary data.</text>
</comment>
<accession>A0A8T0IYF0</accession>
<name>A0A8T0IYF0_CERPU</name>
<protein>
    <submittedName>
        <fullName evidence="1">Uncharacterized protein</fullName>
    </submittedName>
</protein>
<organism evidence="1 2">
    <name type="scientific">Ceratodon purpureus</name>
    <name type="common">Fire moss</name>
    <name type="synonym">Dicranum purpureum</name>
    <dbReference type="NCBI Taxonomy" id="3225"/>
    <lineage>
        <taxon>Eukaryota</taxon>
        <taxon>Viridiplantae</taxon>
        <taxon>Streptophyta</taxon>
        <taxon>Embryophyta</taxon>
        <taxon>Bryophyta</taxon>
        <taxon>Bryophytina</taxon>
        <taxon>Bryopsida</taxon>
        <taxon>Dicranidae</taxon>
        <taxon>Pseudoditrichales</taxon>
        <taxon>Ditrichaceae</taxon>
        <taxon>Ceratodon</taxon>
    </lineage>
</organism>
<reference evidence="1" key="1">
    <citation type="submission" date="2020-06" db="EMBL/GenBank/DDBJ databases">
        <title>WGS assembly of Ceratodon purpureus strain R40.</title>
        <authorList>
            <person name="Carey S.B."/>
            <person name="Jenkins J."/>
            <person name="Shu S."/>
            <person name="Lovell J.T."/>
            <person name="Sreedasyam A."/>
            <person name="Maumus F."/>
            <person name="Tiley G.P."/>
            <person name="Fernandez-Pozo N."/>
            <person name="Barry K."/>
            <person name="Chen C."/>
            <person name="Wang M."/>
            <person name="Lipzen A."/>
            <person name="Daum C."/>
            <person name="Saski C.A."/>
            <person name="Payton A.C."/>
            <person name="Mcbreen J.C."/>
            <person name="Conrad R.E."/>
            <person name="Kollar L.M."/>
            <person name="Olsson S."/>
            <person name="Huttunen S."/>
            <person name="Landis J.B."/>
            <person name="Wickett N.J."/>
            <person name="Johnson M.G."/>
            <person name="Rensing S.A."/>
            <person name="Grimwood J."/>
            <person name="Schmutz J."/>
            <person name="Mcdaniel S.F."/>
        </authorList>
    </citation>
    <scope>NUCLEOTIDE SEQUENCE</scope>
    <source>
        <strain evidence="1">R40</strain>
    </source>
</reference>
<sequence length="68" mass="7668">MEFSRTQGKYGTVTYGRSRGIEVCRPLCSLCKHLLSSTTSRTPPALHLELTSNSEIAHSKRNSKCRER</sequence>